<dbReference type="GO" id="GO:0003723">
    <property type="term" value="F:RNA binding"/>
    <property type="evidence" value="ECO:0007669"/>
    <property type="project" value="UniProtKB-UniRule"/>
</dbReference>
<dbReference type="InterPro" id="IPR036875">
    <property type="entry name" value="Znf_CCHC_sf"/>
</dbReference>
<dbReference type="SUPFAM" id="SSF57756">
    <property type="entry name" value="Retrovirus zinc finger-like domains"/>
    <property type="match status" value="1"/>
</dbReference>
<gene>
    <name evidence="6" type="ORF">RRG08_029781</name>
</gene>
<dbReference type="Gene3D" id="4.10.60.10">
    <property type="entry name" value="Zinc finger, CCHC-type"/>
    <property type="match status" value="1"/>
</dbReference>
<feature type="region of interest" description="Disordered" evidence="3">
    <location>
        <begin position="1"/>
        <end position="58"/>
    </location>
</feature>
<proteinExistence type="predicted"/>
<keyword evidence="7" id="KW-1185">Reference proteome</keyword>
<dbReference type="Pfam" id="PF00076">
    <property type="entry name" value="RRM_1"/>
    <property type="match status" value="1"/>
</dbReference>
<feature type="domain" description="RRM" evidence="4">
    <location>
        <begin position="59"/>
        <end position="132"/>
    </location>
</feature>
<accession>A0AAE0YLU9</accession>
<sequence length="198" mass="22714">MGRSSSRSKSRSNSRSPSKSQSRSRSRSAERSRKSQERDRKKRSYSRSRSPSSDDENKCRVHIADLGLDPSKTELTRAFEKYGKLREVWVARIPPCFAFVVFKYRDDAEEAVRKMDGVSLNGKRIRVSLAKPRMKGPRGFSGGRNRRCYDCMEFGHMARDCNRGRRRGRLFVEEMVVLVKASLCEKLSWAGIGGLVKR</sequence>
<evidence type="ECO:0000259" key="5">
    <source>
        <dbReference type="PROSITE" id="PS50158"/>
    </source>
</evidence>
<dbReference type="AlphaFoldDB" id="A0AAE0YLU9"/>
<dbReference type="PROSITE" id="PS50158">
    <property type="entry name" value="ZF_CCHC"/>
    <property type="match status" value="1"/>
</dbReference>
<dbReference type="GO" id="GO:0008270">
    <property type="term" value="F:zinc ion binding"/>
    <property type="evidence" value="ECO:0007669"/>
    <property type="project" value="UniProtKB-KW"/>
</dbReference>
<dbReference type="PROSITE" id="PS50102">
    <property type="entry name" value="RRM"/>
    <property type="match status" value="1"/>
</dbReference>
<evidence type="ECO:0000256" key="3">
    <source>
        <dbReference type="SAM" id="MobiDB-lite"/>
    </source>
</evidence>
<dbReference type="InterPro" id="IPR012677">
    <property type="entry name" value="Nucleotide-bd_a/b_plait_sf"/>
</dbReference>
<evidence type="ECO:0000313" key="6">
    <source>
        <dbReference type="EMBL" id="KAK3750860.1"/>
    </source>
</evidence>
<dbReference type="Gene3D" id="3.30.70.330">
    <property type="match status" value="1"/>
</dbReference>
<feature type="compositionally biased region" description="Low complexity" evidence="3">
    <location>
        <begin position="13"/>
        <end position="23"/>
    </location>
</feature>
<dbReference type="InterPro" id="IPR001878">
    <property type="entry name" value="Znf_CCHC"/>
</dbReference>
<comment type="caution">
    <text evidence="6">The sequence shown here is derived from an EMBL/GenBank/DDBJ whole genome shotgun (WGS) entry which is preliminary data.</text>
</comment>
<dbReference type="EMBL" id="JAWDGP010005843">
    <property type="protein sequence ID" value="KAK3750860.1"/>
    <property type="molecule type" value="Genomic_DNA"/>
</dbReference>
<evidence type="ECO:0000256" key="1">
    <source>
        <dbReference type="PROSITE-ProRule" id="PRU00047"/>
    </source>
</evidence>
<dbReference type="PANTHER" id="PTHR48038:SF1">
    <property type="entry name" value="RIBONUCLEOPROTEIN RB97D"/>
    <property type="match status" value="1"/>
</dbReference>
<dbReference type="InterPro" id="IPR035979">
    <property type="entry name" value="RBD_domain_sf"/>
</dbReference>
<dbReference type="SMART" id="SM00360">
    <property type="entry name" value="RRM"/>
    <property type="match status" value="1"/>
</dbReference>
<evidence type="ECO:0000313" key="7">
    <source>
        <dbReference type="Proteomes" id="UP001283361"/>
    </source>
</evidence>
<keyword evidence="2" id="KW-0694">RNA-binding</keyword>
<evidence type="ECO:0000259" key="4">
    <source>
        <dbReference type="PROSITE" id="PS50102"/>
    </source>
</evidence>
<keyword evidence="1" id="KW-0863">Zinc-finger</keyword>
<keyword evidence="1" id="KW-0862">Zinc</keyword>
<evidence type="ECO:0008006" key="8">
    <source>
        <dbReference type="Google" id="ProtNLM"/>
    </source>
</evidence>
<dbReference type="InterPro" id="IPR000504">
    <property type="entry name" value="RRM_dom"/>
</dbReference>
<feature type="compositionally biased region" description="Basic residues" evidence="3">
    <location>
        <begin position="1"/>
        <end position="12"/>
    </location>
</feature>
<dbReference type="SUPFAM" id="SSF54928">
    <property type="entry name" value="RNA-binding domain, RBD"/>
    <property type="match status" value="1"/>
</dbReference>
<reference evidence="6" key="1">
    <citation type="journal article" date="2023" name="G3 (Bethesda)">
        <title>A reference genome for the long-term kleptoplast-retaining sea slug Elysia crispata morphotype clarki.</title>
        <authorList>
            <person name="Eastman K.E."/>
            <person name="Pendleton A.L."/>
            <person name="Shaikh M.A."/>
            <person name="Suttiyut T."/>
            <person name="Ogas R."/>
            <person name="Tomko P."/>
            <person name="Gavelis G."/>
            <person name="Widhalm J.R."/>
            <person name="Wisecaver J.H."/>
        </authorList>
    </citation>
    <scope>NUCLEOTIDE SEQUENCE</scope>
    <source>
        <strain evidence="6">ECLA1</strain>
    </source>
</reference>
<feature type="compositionally biased region" description="Basic and acidic residues" evidence="3">
    <location>
        <begin position="27"/>
        <end position="39"/>
    </location>
</feature>
<keyword evidence="1" id="KW-0479">Metal-binding</keyword>
<dbReference type="PANTHER" id="PTHR48038">
    <property type="entry name" value="RIBONUCLEOPROTEIN RB97D"/>
    <property type="match status" value="1"/>
</dbReference>
<dbReference type="Proteomes" id="UP001283361">
    <property type="component" value="Unassembled WGS sequence"/>
</dbReference>
<name>A0AAE0YLU9_9GAST</name>
<protein>
    <recommendedName>
        <fullName evidence="8">Serine/arginine-rich splicing factor 7</fullName>
    </recommendedName>
</protein>
<evidence type="ECO:0000256" key="2">
    <source>
        <dbReference type="PROSITE-ProRule" id="PRU00176"/>
    </source>
</evidence>
<feature type="domain" description="CCHC-type" evidence="5">
    <location>
        <begin position="146"/>
        <end position="161"/>
    </location>
</feature>
<organism evidence="6 7">
    <name type="scientific">Elysia crispata</name>
    <name type="common">lettuce slug</name>
    <dbReference type="NCBI Taxonomy" id="231223"/>
    <lineage>
        <taxon>Eukaryota</taxon>
        <taxon>Metazoa</taxon>
        <taxon>Spiralia</taxon>
        <taxon>Lophotrochozoa</taxon>
        <taxon>Mollusca</taxon>
        <taxon>Gastropoda</taxon>
        <taxon>Heterobranchia</taxon>
        <taxon>Euthyneura</taxon>
        <taxon>Panpulmonata</taxon>
        <taxon>Sacoglossa</taxon>
        <taxon>Placobranchoidea</taxon>
        <taxon>Plakobranchidae</taxon>
        <taxon>Elysia</taxon>
    </lineage>
</organism>